<evidence type="ECO:0000313" key="2">
    <source>
        <dbReference type="EMBL" id="RKD15099.1"/>
    </source>
</evidence>
<dbReference type="AlphaFoldDB" id="A0A419S4P6"/>
<keyword evidence="3" id="KW-1185">Reference proteome</keyword>
<reference evidence="2 3" key="1">
    <citation type="submission" date="2016-07" db="EMBL/GenBank/DDBJ databases">
        <title>Genome of Pelobium manganitolerans.</title>
        <authorList>
            <person name="Wu S."/>
            <person name="Wang G."/>
        </authorList>
    </citation>
    <scope>NUCLEOTIDE SEQUENCE [LARGE SCALE GENOMIC DNA]</scope>
    <source>
        <strain evidence="2 3">YS-25</strain>
    </source>
</reference>
<gene>
    <name evidence="2" type="ORF">BCY91_06130</name>
</gene>
<dbReference type="OrthoDB" id="771660at2"/>
<dbReference type="EMBL" id="MBTA01000025">
    <property type="protein sequence ID" value="RKD15099.1"/>
    <property type="molecule type" value="Genomic_DNA"/>
</dbReference>
<organism evidence="2 3">
    <name type="scientific">Pelobium manganitolerans</name>
    <dbReference type="NCBI Taxonomy" id="1842495"/>
    <lineage>
        <taxon>Bacteria</taxon>
        <taxon>Pseudomonadati</taxon>
        <taxon>Bacteroidota</taxon>
        <taxon>Sphingobacteriia</taxon>
        <taxon>Sphingobacteriales</taxon>
        <taxon>Sphingobacteriaceae</taxon>
        <taxon>Pelobium</taxon>
    </lineage>
</organism>
<evidence type="ECO:0000313" key="3">
    <source>
        <dbReference type="Proteomes" id="UP000283433"/>
    </source>
</evidence>
<comment type="caution">
    <text evidence="2">The sequence shown here is derived from an EMBL/GenBank/DDBJ whole genome shotgun (WGS) entry which is preliminary data.</text>
</comment>
<feature type="compositionally biased region" description="Low complexity" evidence="1">
    <location>
        <begin position="246"/>
        <end position="258"/>
    </location>
</feature>
<evidence type="ECO:0000256" key="1">
    <source>
        <dbReference type="SAM" id="MobiDB-lite"/>
    </source>
</evidence>
<dbReference type="RefSeq" id="WP_120181967.1">
    <property type="nucleotide sequence ID" value="NZ_MBTA01000025.1"/>
</dbReference>
<sequence>MKRELPVYRIEGTDFVIDVANLQLSEKANPENVIPLSDMRDVGDGYVFDYSPKEKNIPMLFSDDTDVRTVKIPELVQLDPVGMAEKYGCSIHEMQDKTDFSLMVDQQALGRRLMGQLPTVDIAGHTFYVDIRMDMLRPKDDFLSNGIVFNQIDHFYDDDRKVYTIPYNPKKHEFQDLDYDNITSVPKDLIVISFPHESVLDPIGYNRKGGWDETYGLKETHLKSHFEAKVVDWKETGIEATIQENINKQRKQQNQIKQTGKEQKSGKQQRRGPKL</sequence>
<accession>A0A419S4P6</accession>
<feature type="region of interest" description="Disordered" evidence="1">
    <location>
        <begin position="246"/>
        <end position="275"/>
    </location>
</feature>
<name>A0A419S4P6_9SPHI</name>
<protein>
    <submittedName>
        <fullName evidence="2">Uncharacterized protein</fullName>
    </submittedName>
</protein>
<dbReference type="Proteomes" id="UP000283433">
    <property type="component" value="Unassembled WGS sequence"/>
</dbReference>
<proteinExistence type="predicted"/>